<dbReference type="PANTHER" id="PTHR43031">
    <property type="entry name" value="FAD-DEPENDENT OXIDOREDUCTASE"/>
    <property type="match status" value="1"/>
</dbReference>
<reference evidence="3 4" key="1">
    <citation type="journal article" date="2015" name="Genome Announc.">
        <title>Draft Genome Sequence of Filamentous Marine Cyanobacterium Lyngbya confervoides Strain BDU141951.</title>
        <authorList>
            <person name="Chandrababunaidu M.M."/>
            <person name="Sen D."/>
            <person name="Tripathy S."/>
        </authorList>
    </citation>
    <scope>NUCLEOTIDE SEQUENCE [LARGE SCALE GENOMIC DNA]</scope>
    <source>
        <strain evidence="3 4">BDU141951</strain>
    </source>
</reference>
<dbReference type="SUPFAM" id="SSF52821">
    <property type="entry name" value="Rhodanese/Cell cycle control phosphatase"/>
    <property type="match status" value="1"/>
</dbReference>
<organism evidence="3 4">
    <name type="scientific">Lyngbya confervoides BDU141951</name>
    <dbReference type="NCBI Taxonomy" id="1574623"/>
    <lineage>
        <taxon>Bacteria</taxon>
        <taxon>Bacillati</taxon>
        <taxon>Cyanobacteriota</taxon>
        <taxon>Cyanophyceae</taxon>
        <taxon>Oscillatoriophycideae</taxon>
        <taxon>Oscillatoriales</taxon>
        <taxon>Microcoleaceae</taxon>
        <taxon>Lyngbya</taxon>
    </lineage>
</organism>
<feature type="domain" description="Rhodanese" evidence="2">
    <location>
        <begin position="28"/>
        <end position="117"/>
    </location>
</feature>
<gene>
    <name evidence="3" type="ORF">QQ91_0004355</name>
</gene>
<protein>
    <submittedName>
        <fullName evidence="3">Rhodanese-like domain-containing protein</fullName>
    </submittedName>
</protein>
<dbReference type="Pfam" id="PF00581">
    <property type="entry name" value="Rhodanese"/>
    <property type="match status" value="1"/>
</dbReference>
<dbReference type="InterPro" id="IPR050229">
    <property type="entry name" value="GlpE_sulfurtransferase"/>
</dbReference>
<dbReference type="AlphaFoldDB" id="A0ABD4T0G8"/>
<keyword evidence="4" id="KW-1185">Reference proteome</keyword>
<accession>A0ABD4T0G8</accession>
<evidence type="ECO:0000313" key="4">
    <source>
        <dbReference type="Proteomes" id="UP000031561"/>
    </source>
</evidence>
<evidence type="ECO:0000313" key="3">
    <source>
        <dbReference type="EMBL" id="MCM1982064.1"/>
    </source>
</evidence>
<evidence type="ECO:0000256" key="1">
    <source>
        <dbReference type="SAM" id="MobiDB-lite"/>
    </source>
</evidence>
<dbReference type="PROSITE" id="PS50206">
    <property type="entry name" value="RHODANESE_3"/>
    <property type="match status" value="1"/>
</dbReference>
<dbReference type="CDD" id="cd00158">
    <property type="entry name" value="RHOD"/>
    <property type="match status" value="1"/>
</dbReference>
<comment type="caution">
    <text evidence="3">The sequence shown here is derived from an EMBL/GenBank/DDBJ whole genome shotgun (WGS) entry which is preliminary data.</text>
</comment>
<dbReference type="Proteomes" id="UP000031561">
    <property type="component" value="Unassembled WGS sequence"/>
</dbReference>
<evidence type="ECO:0000259" key="2">
    <source>
        <dbReference type="PROSITE" id="PS50206"/>
    </source>
</evidence>
<proteinExistence type="predicted"/>
<dbReference type="EMBL" id="JTHE03000028">
    <property type="protein sequence ID" value="MCM1982064.1"/>
    <property type="molecule type" value="Genomic_DNA"/>
</dbReference>
<dbReference type="InterPro" id="IPR001763">
    <property type="entry name" value="Rhodanese-like_dom"/>
</dbReference>
<dbReference type="InterPro" id="IPR036873">
    <property type="entry name" value="Rhodanese-like_dom_sf"/>
</dbReference>
<dbReference type="Gene3D" id="3.40.250.10">
    <property type="entry name" value="Rhodanese-like domain"/>
    <property type="match status" value="1"/>
</dbReference>
<dbReference type="RefSeq" id="WP_166280493.1">
    <property type="nucleotide sequence ID" value="NZ_JTHE03000028.1"/>
</dbReference>
<dbReference type="PANTHER" id="PTHR43031:SF1">
    <property type="entry name" value="PYRIDINE NUCLEOTIDE-DISULPHIDE OXIDOREDUCTASE"/>
    <property type="match status" value="1"/>
</dbReference>
<dbReference type="SMART" id="SM00450">
    <property type="entry name" value="RHOD"/>
    <property type="match status" value="1"/>
</dbReference>
<name>A0ABD4T0G8_9CYAN</name>
<sequence>MPSSLIPIPKPLQPQSSPYDLKERLDWGEPALTIVDVRDRQTFNQQHIMGAICMPMSDLVAAASQSLEADRDIYVYGATDEQTAEAALRLRQYGFMQVAELKGGLSAWKAIRGSVEGAA</sequence>
<feature type="region of interest" description="Disordered" evidence="1">
    <location>
        <begin position="1"/>
        <end position="20"/>
    </location>
</feature>